<dbReference type="RefSeq" id="WP_149485944.1">
    <property type="nucleotide sequence ID" value="NZ_CP036150.1"/>
</dbReference>
<feature type="compositionally biased region" description="Basic and acidic residues" evidence="7">
    <location>
        <begin position="121"/>
        <end position="153"/>
    </location>
</feature>
<dbReference type="PANTHER" id="PTHR42953">
    <property type="entry name" value="HIGH-AFFINITY ZINC UPTAKE SYSTEM PROTEIN ZNUA-RELATED"/>
    <property type="match status" value="1"/>
</dbReference>
<evidence type="ECO:0000256" key="6">
    <source>
        <dbReference type="RuleBase" id="RU003512"/>
    </source>
</evidence>
<dbReference type="GO" id="GO:0007155">
    <property type="term" value="P:cell adhesion"/>
    <property type="evidence" value="ECO:0007669"/>
    <property type="project" value="InterPro"/>
</dbReference>
<keyword evidence="4" id="KW-0479">Metal-binding</keyword>
<evidence type="ECO:0000313" key="9">
    <source>
        <dbReference type="EMBL" id="QEN07864.1"/>
    </source>
</evidence>
<dbReference type="InterPro" id="IPR006129">
    <property type="entry name" value="AdhesinB"/>
</dbReference>
<dbReference type="PRINTS" id="PR00690">
    <property type="entry name" value="ADHESNFAMILY"/>
</dbReference>
<sequence length="363" mass="40107">MKKISLITVFSVLMVSILGASGSQDTDQSLQVVASTSIITDVVSAVGGDRIVLKGLISSGQDPHSYEPAPRDIAKVEDADIVFVNGFDLEEGLLSIIESVNPENIVEVSRMVKALEHNHHDADDHDADHHDADHHDADDHDADHHDADHHDADDHDADDHDADDHDADDHDADHHDADHHHESGDPHTWMSPLNVISWVEVIVESLTDKDPANASYFRSNGEAYIIKLTDLHKKMQETLSVIPEEKRVLVTDHNLFEYFARDYNFKIVGSLIPGYSSSSESSSRETARLLDHLNQEGIPAIFIGDSAGEGVKKLALTLSKESDHDILVKELLTGSLRNPGMEGDSYISFMEYNMKQIVSGLNR</sequence>
<dbReference type="Gene3D" id="3.40.50.1980">
    <property type="entry name" value="Nitrogenase molybdenum iron protein domain"/>
    <property type="match status" value="3"/>
</dbReference>
<reference evidence="9 10" key="1">
    <citation type="submission" date="2019-02" db="EMBL/GenBank/DDBJ databases">
        <title>Complete Genome Sequence and Methylome Analysis of free living Spirochaetas.</title>
        <authorList>
            <person name="Fomenkov A."/>
            <person name="Dubinina G."/>
            <person name="Leshcheva N."/>
            <person name="Mikheeva N."/>
            <person name="Grabovich M."/>
            <person name="Vincze T."/>
            <person name="Roberts R.J."/>
        </authorList>
    </citation>
    <scope>NUCLEOTIDE SEQUENCE [LARGE SCALE GENOMIC DNA]</scope>
    <source>
        <strain evidence="9 10">K2</strain>
    </source>
</reference>
<dbReference type="Proteomes" id="UP000324209">
    <property type="component" value="Chromosome"/>
</dbReference>
<dbReference type="InterPro" id="IPR006127">
    <property type="entry name" value="ZnuA-like"/>
</dbReference>
<dbReference type="KEGG" id="ock:EXM22_07625"/>
<dbReference type="InterPro" id="IPR006128">
    <property type="entry name" value="Lipoprotein_PsaA-like"/>
</dbReference>
<feature type="signal peptide" evidence="8">
    <location>
        <begin position="1"/>
        <end position="20"/>
    </location>
</feature>
<feature type="chain" id="PRO_5022840051" description="Zinc ABC transporter substrate-binding protein" evidence="8">
    <location>
        <begin position="21"/>
        <end position="363"/>
    </location>
</feature>
<dbReference type="PRINTS" id="PR00691">
    <property type="entry name" value="ADHESINB"/>
</dbReference>
<evidence type="ECO:0000256" key="1">
    <source>
        <dbReference type="ARBA" id="ARBA00004196"/>
    </source>
</evidence>
<feature type="compositionally biased region" description="Basic and acidic residues" evidence="7">
    <location>
        <begin position="167"/>
        <end position="185"/>
    </location>
</feature>
<dbReference type="GO" id="GO:0030001">
    <property type="term" value="P:metal ion transport"/>
    <property type="evidence" value="ECO:0007669"/>
    <property type="project" value="InterPro"/>
</dbReference>
<evidence type="ECO:0000313" key="10">
    <source>
        <dbReference type="Proteomes" id="UP000324209"/>
    </source>
</evidence>
<keyword evidence="10" id="KW-1185">Reference proteome</keyword>
<dbReference type="PANTHER" id="PTHR42953:SF1">
    <property type="entry name" value="METAL-BINDING PROTEIN HI_0362-RELATED"/>
    <property type="match status" value="1"/>
</dbReference>
<name>A0A5C1QMU1_9SPIO</name>
<evidence type="ECO:0000256" key="5">
    <source>
        <dbReference type="ARBA" id="ARBA00022729"/>
    </source>
</evidence>
<dbReference type="OrthoDB" id="9793396at2"/>
<evidence type="ECO:0000256" key="8">
    <source>
        <dbReference type="SAM" id="SignalP"/>
    </source>
</evidence>
<evidence type="ECO:0008006" key="11">
    <source>
        <dbReference type="Google" id="ProtNLM"/>
    </source>
</evidence>
<comment type="subcellular location">
    <subcellularLocation>
        <location evidence="1">Cell envelope</location>
    </subcellularLocation>
</comment>
<evidence type="ECO:0000256" key="4">
    <source>
        <dbReference type="ARBA" id="ARBA00022723"/>
    </source>
</evidence>
<comment type="similarity">
    <text evidence="2 6">Belongs to the bacterial solute-binding protein 9 family.</text>
</comment>
<protein>
    <recommendedName>
        <fullName evidence="11">Zinc ABC transporter substrate-binding protein</fullName>
    </recommendedName>
</protein>
<keyword evidence="3 6" id="KW-0813">Transport</keyword>
<evidence type="ECO:0000256" key="7">
    <source>
        <dbReference type="SAM" id="MobiDB-lite"/>
    </source>
</evidence>
<dbReference type="GO" id="GO:0046872">
    <property type="term" value="F:metal ion binding"/>
    <property type="evidence" value="ECO:0007669"/>
    <property type="project" value="UniProtKB-KW"/>
</dbReference>
<feature type="region of interest" description="Disordered" evidence="7">
    <location>
        <begin position="121"/>
        <end position="189"/>
    </location>
</feature>
<dbReference type="AlphaFoldDB" id="A0A5C1QMU1"/>
<dbReference type="SUPFAM" id="SSF53807">
    <property type="entry name" value="Helical backbone' metal receptor"/>
    <property type="match status" value="1"/>
</dbReference>
<dbReference type="GO" id="GO:0030313">
    <property type="term" value="C:cell envelope"/>
    <property type="evidence" value="ECO:0007669"/>
    <property type="project" value="UniProtKB-SubCell"/>
</dbReference>
<feature type="compositionally biased region" description="Acidic residues" evidence="7">
    <location>
        <begin position="154"/>
        <end position="166"/>
    </location>
</feature>
<dbReference type="EMBL" id="CP036150">
    <property type="protein sequence ID" value="QEN07864.1"/>
    <property type="molecule type" value="Genomic_DNA"/>
</dbReference>
<dbReference type="Pfam" id="PF01297">
    <property type="entry name" value="ZnuA"/>
    <property type="match status" value="1"/>
</dbReference>
<evidence type="ECO:0000256" key="2">
    <source>
        <dbReference type="ARBA" id="ARBA00011028"/>
    </source>
</evidence>
<keyword evidence="5 8" id="KW-0732">Signal</keyword>
<accession>A0A5C1QMU1</accession>
<evidence type="ECO:0000256" key="3">
    <source>
        <dbReference type="ARBA" id="ARBA00022448"/>
    </source>
</evidence>
<organism evidence="9 10">
    <name type="scientific">Oceanispirochaeta crateris</name>
    <dbReference type="NCBI Taxonomy" id="2518645"/>
    <lineage>
        <taxon>Bacteria</taxon>
        <taxon>Pseudomonadati</taxon>
        <taxon>Spirochaetota</taxon>
        <taxon>Spirochaetia</taxon>
        <taxon>Spirochaetales</taxon>
        <taxon>Spirochaetaceae</taxon>
        <taxon>Oceanispirochaeta</taxon>
    </lineage>
</organism>
<proteinExistence type="inferred from homology"/>
<dbReference type="InterPro" id="IPR050492">
    <property type="entry name" value="Bact_metal-bind_prot9"/>
</dbReference>
<gene>
    <name evidence="9" type="ORF">EXM22_07625</name>
</gene>